<organism evidence="2 3">
    <name type="scientific">Streptomyces machairae</name>
    <dbReference type="NCBI Taxonomy" id="3134109"/>
    <lineage>
        <taxon>Bacteria</taxon>
        <taxon>Bacillati</taxon>
        <taxon>Actinomycetota</taxon>
        <taxon>Actinomycetes</taxon>
        <taxon>Kitasatosporales</taxon>
        <taxon>Streptomycetaceae</taxon>
        <taxon>Streptomyces</taxon>
    </lineage>
</organism>
<feature type="region of interest" description="Disordered" evidence="1">
    <location>
        <begin position="111"/>
        <end position="134"/>
    </location>
</feature>
<accession>A0ABU8UVN5</accession>
<protein>
    <submittedName>
        <fullName evidence="2">Uncharacterized protein</fullName>
    </submittedName>
</protein>
<dbReference type="EMBL" id="JBBKAK010000001">
    <property type="protein sequence ID" value="MEJ8672954.1"/>
    <property type="molecule type" value="Genomic_DNA"/>
</dbReference>
<sequence length="134" mass="14410">MNVQEPRLAAESEAVIGGDLCAATRAATGTRPLIGDVRGKDLDAVGEAALVLGVFHSTAHRARTLSELPAVLDGVLDTVPAPRDPHRIRRVRSSSPHSCWNIRLRRPDRMPLPRSPAPVVVRDGRPLTPALPEP</sequence>
<name>A0ABU8UVN5_9ACTN</name>
<evidence type="ECO:0000313" key="2">
    <source>
        <dbReference type="EMBL" id="MEJ8672954.1"/>
    </source>
</evidence>
<reference evidence="2 3" key="1">
    <citation type="submission" date="2024-03" db="EMBL/GenBank/DDBJ databases">
        <title>Novel Streptomyces species of biotechnological and ecological value are a feature of Machair soil.</title>
        <authorList>
            <person name="Prole J.R."/>
            <person name="Goodfellow M."/>
            <person name="Allenby N."/>
            <person name="Ward A.C."/>
        </authorList>
    </citation>
    <scope>NUCLEOTIDE SEQUENCE [LARGE SCALE GENOMIC DNA]</scope>
    <source>
        <strain evidence="2 3">MS1.AVA.1</strain>
    </source>
</reference>
<dbReference type="InterPro" id="IPR036457">
    <property type="entry name" value="PPM-type-like_dom_sf"/>
</dbReference>
<evidence type="ECO:0000256" key="1">
    <source>
        <dbReference type="SAM" id="MobiDB-lite"/>
    </source>
</evidence>
<dbReference type="Gene3D" id="3.60.40.10">
    <property type="entry name" value="PPM-type phosphatase domain"/>
    <property type="match status" value="1"/>
</dbReference>
<dbReference type="Proteomes" id="UP001376459">
    <property type="component" value="Unassembled WGS sequence"/>
</dbReference>
<keyword evidence="3" id="KW-1185">Reference proteome</keyword>
<evidence type="ECO:0000313" key="3">
    <source>
        <dbReference type="Proteomes" id="UP001376459"/>
    </source>
</evidence>
<gene>
    <name evidence="2" type="ORF">WKI71_44990</name>
</gene>
<comment type="caution">
    <text evidence="2">The sequence shown here is derived from an EMBL/GenBank/DDBJ whole genome shotgun (WGS) entry which is preliminary data.</text>
</comment>
<proteinExistence type="predicted"/>